<dbReference type="Pfam" id="PF07484">
    <property type="entry name" value="Collar"/>
    <property type="match status" value="1"/>
</dbReference>
<evidence type="ECO:0000259" key="1">
    <source>
        <dbReference type="Pfam" id="PF07484"/>
    </source>
</evidence>
<gene>
    <name evidence="2" type="ORF">EDC64_101577</name>
</gene>
<dbReference type="AlphaFoldDB" id="A0A4V2UYN0"/>
<comment type="caution">
    <text evidence="2">The sequence shown here is derived from an EMBL/GenBank/DDBJ whole genome shotgun (WGS) entry which is preliminary data.</text>
</comment>
<proteinExistence type="predicted"/>
<organism evidence="2 3">
    <name type="scientific">Aquabacter spiritensis</name>
    <dbReference type="NCBI Taxonomy" id="933073"/>
    <lineage>
        <taxon>Bacteria</taxon>
        <taxon>Pseudomonadati</taxon>
        <taxon>Pseudomonadota</taxon>
        <taxon>Alphaproteobacteria</taxon>
        <taxon>Hyphomicrobiales</taxon>
        <taxon>Xanthobacteraceae</taxon>
        <taxon>Aquabacter</taxon>
    </lineage>
</organism>
<dbReference type="InterPro" id="IPR037053">
    <property type="entry name" value="Phage_tail_collar_dom_sf"/>
</dbReference>
<accession>A0A4V2UYN0</accession>
<dbReference type="InterPro" id="IPR011083">
    <property type="entry name" value="Phage_tail_collar_dom"/>
</dbReference>
<dbReference type="Proteomes" id="UP000294664">
    <property type="component" value="Unassembled WGS sequence"/>
</dbReference>
<dbReference type="Gene3D" id="3.90.1340.10">
    <property type="entry name" value="Phage tail collar domain"/>
    <property type="match status" value="1"/>
</dbReference>
<sequence>MIDDAFIGEIRFLPYRHKNPQGWLPCEGQSLPTSQYQALYAVIGDRFSSGGGFYFAVPDLRGRTPVGVGVSASAGPVTLGERIGVETVVLAPEELPKHNHTIRAKSAGYSGNESAFKSAPSGTVWPGRYLDNTTGALGTINAYLNAPDFETEAMDPRTLGATGGSGAHENRQPYLTLAPYICYYGIFPSPDGTPPPSGGVAVVSE</sequence>
<protein>
    <submittedName>
        <fullName evidence="2">Microcystin-dependent protein</fullName>
    </submittedName>
</protein>
<evidence type="ECO:0000313" key="2">
    <source>
        <dbReference type="EMBL" id="TCT08058.1"/>
    </source>
</evidence>
<keyword evidence="3" id="KW-1185">Reference proteome</keyword>
<name>A0A4V2UYN0_9HYPH</name>
<reference evidence="2 3" key="1">
    <citation type="submission" date="2019-03" db="EMBL/GenBank/DDBJ databases">
        <title>Genomic Encyclopedia of Type Strains, Phase IV (KMG-IV): sequencing the most valuable type-strain genomes for metagenomic binning, comparative biology and taxonomic classification.</title>
        <authorList>
            <person name="Goeker M."/>
        </authorList>
    </citation>
    <scope>NUCLEOTIDE SEQUENCE [LARGE SCALE GENOMIC DNA]</scope>
    <source>
        <strain evidence="2 3">DSM 9035</strain>
    </source>
</reference>
<evidence type="ECO:0000313" key="3">
    <source>
        <dbReference type="Proteomes" id="UP000294664"/>
    </source>
</evidence>
<dbReference type="EMBL" id="SMAI01000001">
    <property type="protein sequence ID" value="TCT08058.1"/>
    <property type="molecule type" value="Genomic_DNA"/>
</dbReference>
<feature type="domain" description="Phage tail collar" evidence="1">
    <location>
        <begin position="8"/>
        <end position="65"/>
    </location>
</feature>
<dbReference type="SUPFAM" id="SSF88874">
    <property type="entry name" value="Receptor-binding domain of short tail fibre protein gp12"/>
    <property type="match status" value="1"/>
</dbReference>